<dbReference type="PANTHER" id="PTHR43895:SF32">
    <property type="entry name" value="SERINE_THREONINE-PROTEIN KINASE CHK1"/>
    <property type="match status" value="1"/>
</dbReference>
<dbReference type="GO" id="GO:0007095">
    <property type="term" value="P:mitotic G2 DNA damage checkpoint signaling"/>
    <property type="evidence" value="ECO:0007669"/>
    <property type="project" value="TreeGrafter"/>
</dbReference>
<evidence type="ECO:0000313" key="12">
    <source>
        <dbReference type="EMBL" id="TPX51396.1"/>
    </source>
</evidence>
<dbReference type="GO" id="GO:0005634">
    <property type="term" value="C:nucleus"/>
    <property type="evidence" value="ECO:0007669"/>
    <property type="project" value="TreeGrafter"/>
</dbReference>
<evidence type="ECO:0000256" key="6">
    <source>
        <dbReference type="ARBA" id="ARBA00022840"/>
    </source>
</evidence>
<proteinExistence type="inferred from homology"/>
<dbReference type="FunFam" id="1.10.510.10:FF:000571">
    <property type="entry name" value="Maternal embryonic leucine zipper kinase"/>
    <property type="match status" value="1"/>
</dbReference>
<organism evidence="13 14">
    <name type="scientific">Synchytrium endobioticum</name>
    <dbReference type="NCBI Taxonomy" id="286115"/>
    <lineage>
        <taxon>Eukaryota</taxon>
        <taxon>Fungi</taxon>
        <taxon>Fungi incertae sedis</taxon>
        <taxon>Chytridiomycota</taxon>
        <taxon>Chytridiomycota incertae sedis</taxon>
        <taxon>Chytridiomycetes</taxon>
        <taxon>Synchytriales</taxon>
        <taxon>Synchytriaceae</taxon>
        <taxon>Synchytrium</taxon>
    </lineage>
</organism>
<dbReference type="InterPro" id="IPR008271">
    <property type="entry name" value="Ser/Thr_kinase_AS"/>
</dbReference>
<feature type="domain" description="Protein kinase" evidence="11">
    <location>
        <begin position="14"/>
        <end position="273"/>
    </location>
</feature>
<dbReference type="PROSITE" id="PS00108">
    <property type="entry name" value="PROTEIN_KINASE_ST"/>
    <property type="match status" value="1"/>
</dbReference>
<dbReference type="VEuPathDB" id="FungiDB:SeMB42_g00490"/>
<dbReference type="EC" id="2.7.11.1" evidence="1"/>
<evidence type="ECO:0000256" key="3">
    <source>
        <dbReference type="ARBA" id="ARBA00022679"/>
    </source>
</evidence>
<comment type="similarity">
    <text evidence="10">Belongs to the protein kinase superfamily.</text>
</comment>
<gene>
    <name evidence="12" type="ORF">SeLEV6574_g00349</name>
    <name evidence="13" type="ORF">SeMB42_g00490</name>
</gene>
<evidence type="ECO:0000256" key="7">
    <source>
        <dbReference type="ARBA" id="ARBA00047899"/>
    </source>
</evidence>
<evidence type="ECO:0000313" key="13">
    <source>
        <dbReference type="EMBL" id="TPX54069.1"/>
    </source>
</evidence>
<dbReference type="SUPFAM" id="SSF56112">
    <property type="entry name" value="Protein kinase-like (PK-like)"/>
    <property type="match status" value="1"/>
</dbReference>
<feature type="binding site" evidence="9">
    <location>
        <position position="42"/>
    </location>
    <ligand>
        <name>ATP</name>
        <dbReference type="ChEBI" id="CHEBI:30616"/>
    </ligand>
</feature>
<dbReference type="PROSITE" id="PS50011">
    <property type="entry name" value="PROTEIN_KINASE_DOM"/>
    <property type="match status" value="1"/>
</dbReference>
<dbReference type="STRING" id="286115.A0A507DQS6"/>
<keyword evidence="14" id="KW-1185">Reference proteome</keyword>
<evidence type="ECO:0000256" key="2">
    <source>
        <dbReference type="ARBA" id="ARBA00022527"/>
    </source>
</evidence>
<comment type="catalytic activity">
    <reaction evidence="7">
        <text>L-threonyl-[protein] + ATP = O-phospho-L-threonyl-[protein] + ADP + H(+)</text>
        <dbReference type="Rhea" id="RHEA:46608"/>
        <dbReference type="Rhea" id="RHEA-COMP:11060"/>
        <dbReference type="Rhea" id="RHEA-COMP:11605"/>
        <dbReference type="ChEBI" id="CHEBI:15378"/>
        <dbReference type="ChEBI" id="CHEBI:30013"/>
        <dbReference type="ChEBI" id="CHEBI:30616"/>
        <dbReference type="ChEBI" id="CHEBI:61977"/>
        <dbReference type="ChEBI" id="CHEBI:456216"/>
        <dbReference type="EC" id="2.7.11.1"/>
    </reaction>
</comment>
<evidence type="ECO:0000313" key="15">
    <source>
        <dbReference type="Proteomes" id="UP000320475"/>
    </source>
</evidence>
<evidence type="ECO:0000259" key="11">
    <source>
        <dbReference type="PROSITE" id="PS50011"/>
    </source>
</evidence>
<name>A0A507DQS6_9FUNG</name>
<evidence type="ECO:0000256" key="8">
    <source>
        <dbReference type="ARBA" id="ARBA00048679"/>
    </source>
</evidence>
<reference evidence="14 15" key="1">
    <citation type="journal article" date="2019" name="Sci. Rep.">
        <title>Comparative genomics of chytrid fungi reveal insights into the obligate biotrophic and pathogenic lifestyle of Synchytrium endobioticum.</title>
        <authorList>
            <person name="van de Vossenberg B.T.L.H."/>
            <person name="Warris S."/>
            <person name="Nguyen H.D.T."/>
            <person name="van Gent-Pelzer M.P.E."/>
            <person name="Joly D.L."/>
            <person name="van de Geest H.C."/>
            <person name="Bonants P.J.M."/>
            <person name="Smith D.S."/>
            <person name="Levesque C.A."/>
            <person name="van der Lee T.A.J."/>
        </authorList>
    </citation>
    <scope>NUCLEOTIDE SEQUENCE [LARGE SCALE GENOMIC DNA]</scope>
    <source>
        <strain evidence="12 15">LEV6574</strain>
        <strain evidence="13 14">MB42</strain>
    </source>
</reference>
<evidence type="ECO:0000256" key="9">
    <source>
        <dbReference type="PROSITE-ProRule" id="PRU10141"/>
    </source>
</evidence>
<keyword evidence="3" id="KW-0808">Transferase</keyword>
<evidence type="ECO:0000256" key="1">
    <source>
        <dbReference type="ARBA" id="ARBA00012513"/>
    </source>
</evidence>
<keyword evidence="4 9" id="KW-0547">Nucleotide-binding</keyword>
<comment type="catalytic activity">
    <reaction evidence="8">
        <text>L-seryl-[protein] + ATP = O-phospho-L-seryl-[protein] + ADP + H(+)</text>
        <dbReference type="Rhea" id="RHEA:17989"/>
        <dbReference type="Rhea" id="RHEA-COMP:9863"/>
        <dbReference type="Rhea" id="RHEA-COMP:11604"/>
        <dbReference type="ChEBI" id="CHEBI:15378"/>
        <dbReference type="ChEBI" id="CHEBI:29999"/>
        <dbReference type="ChEBI" id="CHEBI:30616"/>
        <dbReference type="ChEBI" id="CHEBI:83421"/>
        <dbReference type="ChEBI" id="CHEBI:456216"/>
        <dbReference type="EC" id="2.7.11.1"/>
    </reaction>
</comment>
<dbReference type="InterPro" id="IPR011009">
    <property type="entry name" value="Kinase-like_dom_sf"/>
</dbReference>
<keyword evidence="5" id="KW-0418">Kinase</keyword>
<comment type="caution">
    <text evidence="13">The sequence shown here is derived from an EMBL/GenBank/DDBJ whole genome shotgun (WGS) entry which is preliminary data.</text>
</comment>
<accession>A0A507DQS6</accession>
<dbReference type="EMBL" id="QEAN01000009">
    <property type="protein sequence ID" value="TPX54069.1"/>
    <property type="molecule type" value="Genomic_DNA"/>
</dbReference>
<dbReference type="GO" id="GO:0005524">
    <property type="term" value="F:ATP binding"/>
    <property type="evidence" value="ECO:0007669"/>
    <property type="project" value="UniProtKB-UniRule"/>
</dbReference>
<dbReference type="GO" id="GO:0035861">
    <property type="term" value="C:site of double-strand break"/>
    <property type="evidence" value="ECO:0007669"/>
    <property type="project" value="TreeGrafter"/>
</dbReference>
<dbReference type="Gene3D" id="3.30.310.80">
    <property type="entry name" value="Kinase associated domain 1, KA1"/>
    <property type="match status" value="1"/>
</dbReference>
<evidence type="ECO:0000313" key="14">
    <source>
        <dbReference type="Proteomes" id="UP000317494"/>
    </source>
</evidence>
<dbReference type="SMART" id="SM00220">
    <property type="entry name" value="S_TKc"/>
    <property type="match status" value="1"/>
</dbReference>
<evidence type="ECO:0000256" key="10">
    <source>
        <dbReference type="RuleBase" id="RU000304"/>
    </source>
</evidence>
<dbReference type="InterPro" id="IPR017441">
    <property type="entry name" value="Protein_kinase_ATP_BS"/>
</dbReference>
<dbReference type="AlphaFoldDB" id="A0A507DQS6"/>
<dbReference type="PANTHER" id="PTHR43895">
    <property type="entry name" value="CALCIUM/CALMODULIN-DEPENDENT PROTEIN KINASE KINASE-RELATED"/>
    <property type="match status" value="1"/>
</dbReference>
<dbReference type="PROSITE" id="PS00107">
    <property type="entry name" value="PROTEIN_KINASE_ATP"/>
    <property type="match status" value="1"/>
</dbReference>
<evidence type="ECO:0000256" key="5">
    <source>
        <dbReference type="ARBA" id="ARBA00022777"/>
    </source>
</evidence>
<dbReference type="OrthoDB" id="539158at2759"/>
<dbReference type="Proteomes" id="UP000317494">
    <property type="component" value="Unassembled WGS sequence"/>
</dbReference>
<dbReference type="Gene3D" id="1.10.510.10">
    <property type="entry name" value="Transferase(Phosphotransferase) domain 1"/>
    <property type="match status" value="1"/>
</dbReference>
<dbReference type="GO" id="GO:0004674">
    <property type="term" value="F:protein serine/threonine kinase activity"/>
    <property type="evidence" value="ECO:0007669"/>
    <property type="project" value="UniProtKB-KW"/>
</dbReference>
<protein>
    <recommendedName>
        <fullName evidence="1">non-specific serine/threonine protein kinase</fullName>
        <ecNumber evidence="1">2.7.11.1</ecNumber>
    </recommendedName>
</protein>
<dbReference type="InterPro" id="IPR000719">
    <property type="entry name" value="Prot_kinase_dom"/>
</dbReference>
<dbReference type="Proteomes" id="UP000320475">
    <property type="component" value="Unassembled WGS sequence"/>
</dbReference>
<dbReference type="Pfam" id="PF00069">
    <property type="entry name" value="Pkinase"/>
    <property type="match status" value="1"/>
</dbReference>
<dbReference type="GO" id="GO:0005737">
    <property type="term" value="C:cytoplasm"/>
    <property type="evidence" value="ECO:0007669"/>
    <property type="project" value="TreeGrafter"/>
</dbReference>
<sequence length="489" mass="54948">MLQGERRSTVLGFDITPDIIGEGSYGRVYLGVKGNGQLAAIKIIPKHSSTNMPDTKPLKKEAVLHQSIPPHPNIIHMYGYREDPDYMYIVMEYAGSGELFDRIAPDVGLEEKLAHFYFIQLVAGMEHMHANGVSHRDLKPENLLLDDDGNLKISDFGLATMFKSKGQRRSLTTACGTPPYVAPEIHSGRYEGDEVDVWSAGIILYTLLAGNTPWAEPTKHDVEFMFFCEQYPALDYRPWNAFPSGALHLLRGILSINRKQRFTIAQIKDHEWFGRPNDMLTDGRCNDPVALAESMMIALTQSGDISMKDLSPPMAFSQPEIFNPAPSMHMDVDCVSRRHALASFSQPAVGRMLVDEIQSQLSGLGGSLSQYKRQFKELLPTNRLTRFYTAADSVIFINQLSALLDEFLVPHKIHCQILSFSTVDKRKCPLLGTVEVQPVSSTLNLVIVRKSKGDPIEFKRFFGALRERLKPVIVDNPQPVEYSLNQYFN</sequence>
<evidence type="ECO:0000256" key="4">
    <source>
        <dbReference type="ARBA" id="ARBA00022741"/>
    </source>
</evidence>
<keyword evidence="2 10" id="KW-0723">Serine/threonine-protein kinase</keyword>
<dbReference type="EMBL" id="QEAM01000005">
    <property type="protein sequence ID" value="TPX51396.1"/>
    <property type="molecule type" value="Genomic_DNA"/>
</dbReference>
<keyword evidence="6 9" id="KW-0067">ATP-binding</keyword>